<dbReference type="PROSITE" id="PS51910">
    <property type="entry name" value="GH18_2"/>
    <property type="match status" value="1"/>
</dbReference>
<feature type="chain" id="PRO_5030909114" evidence="9">
    <location>
        <begin position="34"/>
        <end position="1104"/>
    </location>
</feature>
<dbReference type="Gene3D" id="3.20.20.80">
    <property type="entry name" value="Glycosidases"/>
    <property type="match status" value="2"/>
</dbReference>
<dbReference type="SUPFAM" id="SSF49384">
    <property type="entry name" value="Carbohydrate-binding domain"/>
    <property type="match status" value="1"/>
</dbReference>
<dbReference type="InterPro" id="IPR050314">
    <property type="entry name" value="Glycosyl_Hydrlase_18"/>
</dbReference>
<evidence type="ECO:0000256" key="9">
    <source>
        <dbReference type="SAM" id="SignalP"/>
    </source>
</evidence>
<feature type="domain" description="GH18" evidence="12">
    <location>
        <begin position="469"/>
        <end position="943"/>
    </location>
</feature>
<dbReference type="GO" id="GO:0008843">
    <property type="term" value="F:endochitinase activity"/>
    <property type="evidence" value="ECO:0007669"/>
    <property type="project" value="UniProtKB-EC"/>
</dbReference>
<dbReference type="InterPro" id="IPR003961">
    <property type="entry name" value="FN3_dom"/>
</dbReference>
<feature type="signal peptide" evidence="9">
    <location>
        <begin position="1"/>
        <end position="33"/>
    </location>
</feature>
<dbReference type="InterPro" id="IPR008965">
    <property type="entry name" value="CBM2/CBM3_carb-bd_dom_sf"/>
</dbReference>
<dbReference type="Gene3D" id="2.60.40.290">
    <property type="match status" value="1"/>
</dbReference>
<evidence type="ECO:0000256" key="4">
    <source>
        <dbReference type="ARBA" id="ARBA00023277"/>
    </source>
</evidence>
<dbReference type="SUPFAM" id="SSF51445">
    <property type="entry name" value="(Trans)glycosidases"/>
    <property type="match status" value="1"/>
</dbReference>
<dbReference type="Gene3D" id="2.60.40.10">
    <property type="entry name" value="Immunoglobulins"/>
    <property type="match status" value="3"/>
</dbReference>
<dbReference type="InterPro" id="IPR009470">
    <property type="entry name" value="Chi_C"/>
</dbReference>
<dbReference type="PROSITE" id="PS01095">
    <property type="entry name" value="GH18_1"/>
    <property type="match status" value="1"/>
</dbReference>
<dbReference type="Pfam" id="PF06483">
    <property type="entry name" value="ChiC"/>
    <property type="match status" value="1"/>
</dbReference>
<keyword evidence="2 7" id="KW-0378">Hydrolase</keyword>
<keyword evidence="14" id="KW-1185">Reference proteome</keyword>
<evidence type="ECO:0000313" key="14">
    <source>
        <dbReference type="Proteomes" id="UP000552644"/>
    </source>
</evidence>
<feature type="compositionally biased region" description="Polar residues" evidence="8">
    <location>
        <begin position="316"/>
        <end position="327"/>
    </location>
</feature>
<dbReference type="InterPro" id="IPR012291">
    <property type="entry name" value="CBM2_carb-bd_dom_sf"/>
</dbReference>
<dbReference type="SUPFAM" id="SSF54556">
    <property type="entry name" value="Chitinase insertion domain"/>
    <property type="match status" value="1"/>
</dbReference>
<evidence type="ECO:0000256" key="8">
    <source>
        <dbReference type="SAM" id="MobiDB-lite"/>
    </source>
</evidence>
<dbReference type="SMART" id="SM00060">
    <property type="entry name" value="FN3"/>
    <property type="match status" value="3"/>
</dbReference>
<gene>
    <name evidence="13" type="ORF">FHS44_001521</name>
</gene>
<keyword evidence="9" id="KW-0732">Signal</keyword>
<dbReference type="GO" id="GO:0030247">
    <property type="term" value="F:polysaccharide binding"/>
    <property type="evidence" value="ECO:0007669"/>
    <property type="project" value="UniProtKB-UniRule"/>
</dbReference>
<protein>
    <submittedName>
        <fullName evidence="13">Chitinase</fullName>
        <ecNumber evidence="13">3.2.1.14</ecNumber>
    </submittedName>
</protein>
<dbReference type="SMART" id="SM00637">
    <property type="entry name" value="CBD_II"/>
    <property type="match status" value="1"/>
</dbReference>
<evidence type="ECO:0000259" key="12">
    <source>
        <dbReference type="PROSITE" id="PS51910"/>
    </source>
</evidence>
<evidence type="ECO:0000256" key="2">
    <source>
        <dbReference type="ARBA" id="ARBA00022801"/>
    </source>
</evidence>
<dbReference type="PANTHER" id="PTHR11177:SF308">
    <property type="entry name" value="CHITINASE A"/>
    <property type="match status" value="1"/>
</dbReference>
<comment type="caution">
    <text evidence="13">The sequence shown here is derived from an EMBL/GenBank/DDBJ whole genome shotgun (WGS) entry which is preliminary data.</text>
</comment>
<feature type="region of interest" description="Disordered" evidence="8">
    <location>
        <begin position="212"/>
        <end position="256"/>
    </location>
</feature>
<keyword evidence="4" id="KW-0119">Carbohydrate metabolism</keyword>
<dbReference type="Pfam" id="PF00553">
    <property type="entry name" value="CBM_2"/>
    <property type="match status" value="1"/>
</dbReference>
<dbReference type="EMBL" id="JACHJP010000001">
    <property type="protein sequence ID" value="MBB4914449.1"/>
    <property type="molecule type" value="Genomic_DNA"/>
</dbReference>
<evidence type="ECO:0000256" key="7">
    <source>
        <dbReference type="RuleBase" id="RU000489"/>
    </source>
</evidence>
<dbReference type="CDD" id="cd06548">
    <property type="entry name" value="GH18_chitinase"/>
    <property type="match status" value="1"/>
</dbReference>
<keyword evidence="6" id="KW-0624">Polysaccharide degradation</keyword>
<dbReference type="GO" id="GO:0008061">
    <property type="term" value="F:chitin binding"/>
    <property type="evidence" value="ECO:0007669"/>
    <property type="project" value="InterPro"/>
</dbReference>
<feature type="compositionally biased region" description="Polar residues" evidence="8">
    <location>
        <begin position="217"/>
        <end position="229"/>
    </location>
</feature>
<dbReference type="InterPro" id="IPR036116">
    <property type="entry name" value="FN3_sf"/>
</dbReference>
<feature type="domain" description="Fibronectin type-III" evidence="10">
    <location>
        <begin position="243"/>
        <end position="332"/>
    </location>
</feature>
<evidence type="ECO:0000259" key="11">
    <source>
        <dbReference type="PROSITE" id="PS51173"/>
    </source>
</evidence>
<dbReference type="GO" id="GO:0006032">
    <property type="term" value="P:chitin catabolic process"/>
    <property type="evidence" value="ECO:0007669"/>
    <property type="project" value="UniProtKB-KW"/>
</dbReference>
<dbReference type="InterPro" id="IPR001919">
    <property type="entry name" value="CBD2"/>
</dbReference>
<dbReference type="PROSITE" id="PS51173">
    <property type="entry name" value="CBM2"/>
    <property type="match status" value="1"/>
</dbReference>
<dbReference type="InterPro" id="IPR017853">
    <property type="entry name" value="GH"/>
</dbReference>
<dbReference type="PROSITE" id="PS50853">
    <property type="entry name" value="FN3"/>
    <property type="match status" value="3"/>
</dbReference>
<feature type="domain" description="CBM2" evidence="11">
    <location>
        <begin position="30"/>
        <end position="140"/>
    </location>
</feature>
<evidence type="ECO:0000259" key="10">
    <source>
        <dbReference type="PROSITE" id="PS50853"/>
    </source>
</evidence>
<name>A0A7W7QJ91_9ACTN</name>
<dbReference type="EC" id="3.2.1.14" evidence="13"/>
<feature type="domain" description="Fibronectin type-III" evidence="10">
    <location>
        <begin position="146"/>
        <end position="233"/>
    </location>
</feature>
<comment type="similarity">
    <text evidence="1">Belongs to the glycosyl hydrolase 18 family. Chitinase class II subfamily.</text>
</comment>
<dbReference type="SUPFAM" id="SSF49265">
    <property type="entry name" value="Fibronectin type III"/>
    <property type="match status" value="2"/>
</dbReference>
<dbReference type="CDD" id="cd00063">
    <property type="entry name" value="FN3"/>
    <property type="match status" value="3"/>
</dbReference>
<dbReference type="AlphaFoldDB" id="A0A7W7QJ91"/>
<feature type="domain" description="Fibronectin type-III" evidence="10">
    <location>
        <begin position="339"/>
        <end position="428"/>
    </location>
</feature>
<dbReference type="Pfam" id="PF00704">
    <property type="entry name" value="Glyco_hydro_18"/>
    <property type="match status" value="1"/>
</dbReference>
<dbReference type="InterPro" id="IPR011583">
    <property type="entry name" value="Chitinase_II/V-like_cat"/>
</dbReference>
<organism evidence="13 14">
    <name type="scientific">Streptosporangium saharense</name>
    <dbReference type="NCBI Taxonomy" id="1706840"/>
    <lineage>
        <taxon>Bacteria</taxon>
        <taxon>Bacillati</taxon>
        <taxon>Actinomycetota</taxon>
        <taxon>Actinomycetes</taxon>
        <taxon>Streptosporangiales</taxon>
        <taxon>Streptosporangiaceae</taxon>
        <taxon>Streptosporangium</taxon>
    </lineage>
</organism>
<feature type="compositionally biased region" description="Pro residues" evidence="8">
    <location>
        <begin position="139"/>
        <end position="150"/>
    </location>
</feature>
<evidence type="ECO:0000256" key="1">
    <source>
        <dbReference type="ARBA" id="ARBA00009121"/>
    </source>
</evidence>
<evidence type="ECO:0000256" key="5">
    <source>
        <dbReference type="ARBA" id="ARBA00023295"/>
    </source>
</evidence>
<dbReference type="InterPro" id="IPR001579">
    <property type="entry name" value="Glyco_hydro_18_chit_AS"/>
</dbReference>
<dbReference type="PANTHER" id="PTHR11177">
    <property type="entry name" value="CHITINASE"/>
    <property type="match status" value="1"/>
</dbReference>
<sequence length="1104" mass="117258">MSRLRSWRTVAVAVLYGAATVGMAVVGAPAAHAAASLTAKFAASDRGTWWQGTYEVKNAGDSAATTWTLEFDLNSGQSIGNWWNGTPTVSGSHVTVKPSSANANVPAGGSTGGNSFGFVGMGPTTPPANCKINGNPCEGGPPPDTPPTAPGKPVATPTTNSVALTWAASTDDKGVSGYDVYQGTAKVTSVTTTSATVNGLTPDTEYTFSVKAKDTAGQESPSSPSTTVRTLKDETPDTEAPTTPGTPTVTARTTTSVTLQWGASTDNRGVTAYEVYNGNASASTVTGTPPATTTTISGLTQDTEYTFKVRAKDGAGNQSDFSATVTARTDKPDTEPPTTPGTPTATGKTNNSVTLTWGASTDNKGVVSYEVYNGNASATVVTGTPPATTATVSGLTEDTEYTFKVRAKDAAGNQSGFSATVTARTDKLPTDQSACRPDGLYQSPGVTGVPYCTVYDTNGREKMGADHPRRVVGYFTSWRTGKDGSPAYLAKDIPWDKITHINYAFAHIDGQGKVSVGSPIANNPSIGMEWPGIAGAEMDPAYSYKGHFNLLNKFKKQHPNVKTILSVGGWAETGGYIDDNGVRQASGGFYTMASSQASINTFADSAVKFLKDYGFDGLDIDYEYATSAPNAGNPDDFSFSNPRRATLMAGYVNLMKTLRQKLDAAAAADGKYYLLTAATTASGWILRGSETYQVTPYLDYANMMTYDLHGAWNHFVGPLQALYDDGTDAEMKHWNVYGTYSGIGYMNGDWAFHHLRGAMQAGRINLGVGYYSRGWQRVTGGTDGLWGTSALPDQKNCPEGTGGKIGSTVPCGDGAIGIDNLWHDLDKAGKEVPAGVNPVWHFKNLQEGKQGSYITQYGLTPDTDPTDRISGTYVRKYSSSMVAPWLWNNDKKVYLSTEDDQSIQAKADYVANKGMGGIMIWELAGDYAYYPERDSGKGEYFIGDTLTTKIYNTFKTAAPYGNLKAGTRTMPTETLNVQADLYGFAVGDANYPISPKFKFTNNSTTTIPGGATIEFDYGTSAPATMTQQTGWTLSVVSTGHTGPNVGGLKGDFHRIRLTVPTWESIAPGQSKEVQLRYDLPIATPSNFVVTFGGKSYRIATDNPR</sequence>
<evidence type="ECO:0000256" key="3">
    <source>
        <dbReference type="ARBA" id="ARBA00023024"/>
    </source>
</evidence>
<dbReference type="InterPro" id="IPR001223">
    <property type="entry name" value="Glyco_hydro18_cat"/>
</dbReference>
<keyword evidence="5 7" id="KW-0326">Glycosidase</keyword>
<feature type="region of interest" description="Disordered" evidence="8">
    <location>
        <begin position="314"/>
        <end position="353"/>
    </location>
</feature>
<dbReference type="InterPro" id="IPR013783">
    <property type="entry name" value="Ig-like_fold"/>
</dbReference>
<dbReference type="Proteomes" id="UP000552644">
    <property type="component" value="Unassembled WGS sequence"/>
</dbReference>
<feature type="region of interest" description="Disordered" evidence="8">
    <location>
        <begin position="133"/>
        <end position="158"/>
    </location>
</feature>
<dbReference type="GO" id="GO:0000272">
    <property type="term" value="P:polysaccharide catabolic process"/>
    <property type="evidence" value="ECO:0007669"/>
    <property type="project" value="UniProtKB-KW"/>
</dbReference>
<accession>A0A7W7QJ91</accession>
<keyword evidence="3" id="KW-0146">Chitin degradation</keyword>
<dbReference type="SMART" id="SM00636">
    <property type="entry name" value="Glyco_18"/>
    <property type="match status" value="1"/>
</dbReference>
<evidence type="ECO:0000256" key="6">
    <source>
        <dbReference type="ARBA" id="ARBA00023326"/>
    </source>
</evidence>
<dbReference type="InterPro" id="IPR029070">
    <property type="entry name" value="Chitinase_insertion_sf"/>
</dbReference>
<proteinExistence type="inferred from homology"/>
<reference evidence="13 14" key="1">
    <citation type="submission" date="2020-08" db="EMBL/GenBank/DDBJ databases">
        <title>Genomic Encyclopedia of Type Strains, Phase III (KMG-III): the genomes of soil and plant-associated and newly described type strains.</title>
        <authorList>
            <person name="Whitman W."/>
        </authorList>
    </citation>
    <scope>NUCLEOTIDE SEQUENCE [LARGE SCALE GENOMIC DNA]</scope>
    <source>
        <strain evidence="13 14">CECT 8840</strain>
    </source>
</reference>
<feature type="compositionally biased region" description="Low complexity" evidence="8">
    <location>
        <begin position="238"/>
        <end position="256"/>
    </location>
</feature>
<evidence type="ECO:0000313" key="13">
    <source>
        <dbReference type="EMBL" id="MBB4914449.1"/>
    </source>
</evidence>
<dbReference type="Pfam" id="PF00041">
    <property type="entry name" value="fn3"/>
    <property type="match status" value="3"/>
</dbReference>